<proteinExistence type="predicted"/>
<organism evidence="1">
    <name type="scientific">Lepeophtheirus salmonis</name>
    <name type="common">Salmon louse</name>
    <name type="synonym">Caligus salmonis</name>
    <dbReference type="NCBI Taxonomy" id="72036"/>
    <lineage>
        <taxon>Eukaryota</taxon>
        <taxon>Metazoa</taxon>
        <taxon>Ecdysozoa</taxon>
        <taxon>Arthropoda</taxon>
        <taxon>Crustacea</taxon>
        <taxon>Multicrustacea</taxon>
        <taxon>Hexanauplia</taxon>
        <taxon>Copepoda</taxon>
        <taxon>Siphonostomatoida</taxon>
        <taxon>Caligidae</taxon>
        <taxon>Lepeophtheirus</taxon>
    </lineage>
</organism>
<reference evidence="1" key="1">
    <citation type="submission" date="2014-05" db="EMBL/GenBank/DDBJ databases">
        <authorList>
            <person name="Chronopoulou M."/>
        </authorList>
    </citation>
    <scope>NUCLEOTIDE SEQUENCE</scope>
    <source>
        <tissue evidence="1">Whole organism</tissue>
    </source>
</reference>
<accession>A0A0K2UPJ7</accession>
<dbReference type="EMBL" id="HACA01022295">
    <property type="protein sequence ID" value="CDW39656.1"/>
    <property type="molecule type" value="Transcribed_RNA"/>
</dbReference>
<dbReference type="AlphaFoldDB" id="A0A0K2UPJ7"/>
<evidence type="ECO:0000313" key="1">
    <source>
        <dbReference type="EMBL" id="CDW39656.1"/>
    </source>
</evidence>
<sequence>MYLIILNNLPQSLQGVVKNKNHVAI</sequence>
<name>A0A0K2UPJ7_LEPSM</name>
<protein>
    <submittedName>
        <fullName evidence="1">Uncharacterized protein</fullName>
    </submittedName>
</protein>